<evidence type="ECO:0000313" key="3">
    <source>
        <dbReference type="Proteomes" id="UP000516428"/>
    </source>
</evidence>
<sequence length="129" mass="13601">MLNSVRTGAKATALAVLALPLLGSTAYAAPQAATSAAAQASGPVYTSWGCHNNPTVNRFNTSYTPGNNTVTVYYNNHCNHSVNFHVDFFDTKNQVKHSSACVTVPAGVKGSKKFDKSIFDNVTGAWSGC</sequence>
<dbReference type="AlphaFoldDB" id="A0A7H1BGE4"/>
<evidence type="ECO:0000313" key="2">
    <source>
        <dbReference type="EMBL" id="QNS07799.1"/>
    </source>
</evidence>
<reference evidence="2 3" key="1">
    <citation type="submission" date="2020-09" db="EMBL/GenBank/DDBJ databases">
        <title>A novel species.</title>
        <authorList>
            <person name="Gao J."/>
        </authorList>
    </citation>
    <scope>NUCLEOTIDE SEQUENCE [LARGE SCALE GENOMIC DNA]</scope>
    <source>
        <strain evidence="2 3">CRXT-Y-14</strain>
    </source>
</reference>
<organism evidence="2 3">
    <name type="scientific">Streptomyces xanthii</name>
    <dbReference type="NCBI Taxonomy" id="2768069"/>
    <lineage>
        <taxon>Bacteria</taxon>
        <taxon>Bacillati</taxon>
        <taxon>Actinomycetota</taxon>
        <taxon>Actinomycetes</taxon>
        <taxon>Kitasatosporales</taxon>
        <taxon>Streptomycetaceae</taxon>
        <taxon>Streptomyces</taxon>
    </lineage>
</organism>
<evidence type="ECO:0000256" key="1">
    <source>
        <dbReference type="SAM" id="SignalP"/>
    </source>
</evidence>
<dbReference type="EMBL" id="CP061281">
    <property type="protein sequence ID" value="QNS07799.1"/>
    <property type="molecule type" value="Genomic_DNA"/>
</dbReference>
<protein>
    <recommendedName>
        <fullName evidence="4">Secreted protein</fullName>
    </recommendedName>
</protein>
<gene>
    <name evidence="2" type="ORF">IAG42_32145</name>
</gene>
<keyword evidence="3" id="KW-1185">Reference proteome</keyword>
<feature type="chain" id="PRO_5028881700" description="Secreted protein" evidence="1">
    <location>
        <begin position="29"/>
        <end position="129"/>
    </location>
</feature>
<dbReference type="KEGG" id="sxn:IAG42_32145"/>
<name>A0A7H1BGE4_9ACTN</name>
<evidence type="ECO:0008006" key="4">
    <source>
        <dbReference type="Google" id="ProtNLM"/>
    </source>
</evidence>
<dbReference type="Proteomes" id="UP000516428">
    <property type="component" value="Chromosome"/>
</dbReference>
<dbReference type="RefSeq" id="WP_188340461.1">
    <property type="nucleotide sequence ID" value="NZ_CP061281.1"/>
</dbReference>
<keyword evidence="1" id="KW-0732">Signal</keyword>
<proteinExistence type="predicted"/>
<feature type="signal peptide" evidence="1">
    <location>
        <begin position="1"/>
        <end position="28"/>
    </location>
</feature>
<accession>A0A7H1BGE4</accession>